<organism evidence="1 2">
    <name type="scientific">Tardiphaga robiniae</name>
    <dbReference type="NCBI Taxonomy" id="943830"/>
    <lineage>
        <taxon>Bacteria</taxon>
        <taxon>Pseudomonadati</taxon>
        <taxon>Pseudomonadota</taxon>
        <taxon>Alphaproteobacteria</taxon>
        <taxon>Hyphomicrobiales</taxon>
        <taxon>Nitrobacteraceae</taxon>
        <taxon>Tardiphaga</taxon>
    </lineage>
</organism>
<reference evidence="1 2" key="1">
    <citation type="submission" date="2016-03" db="EMBL/GenBank/DDBJ databases">
        <title>Microsymbionts genomes from the relict species Vavilovia formosa (Stev.) Fed.</title>
        <authorList>
            <person name="Kopat V."/>
            <person name="Chirak E."/>
            <person name="Kimeklis A."/>
            <person name="Andronov E."/>
        </authorList>
    </citation>
    <scope>NUCLEOTIDE SEQUENCE [LARGE SCALE GENOMIC DNA]</scope>
    <source>
        <strain evidence="1 2">Vaf07</strain>
    </source>
</reference>
<dbReference type="Gene3D" id="2.150.10.10">
    <property type="entry name" value="Serralysin-like metalloprotease, C-terminal"/>
    <property type="match status" value="2"/>
</dbReference>
<dbReference type="InterPro" id="IPR017853">
    <property type="entry name" value="GH"/>
</dbReference>
<gene>
    <name evidence="1" type="ORF">A4A58_19750</name>
</gene>
<protein>
    <recommendedName>
        <fullName evidence="3">Calcium-binding protein</fullName>
    </recommendedName>
</protein>
<dbReference type="STRING" id="943830.A4A58_19750"/>
<keyword evidence="2" id="KW-1185">Reference proteome</keyword>
<dbReference type="InterPro" id="IPR018511">
    <property type="entry name" value="Hemolysin-typ_Ca-bd_CS"/>
</dbReference>
<dbReference type="SUPFAM" id="SSF51120">
    <property type="entry name" value="beta-Roll"/>
    <property type="match status" value="2"/>
</dbReference>
<dbReference type="InterPro" id="IPR011049">
    <property type="entry name" value="Serralysin-like_metalloprot_C"/>
</dbReference>
<dbReference type="InterPro" id="IPR001343">
    <property type="entry name" value="Hemolysn_Ca-bd"/>
</dbReference>
<sequence length="1046" mass="110322">MANLFDVQGFGALSEWNGQFASTSAAQAFQQIAALGSNSVSLTARIWTTNKTTSDVFAHSGKTESDASLLAGFKAAEAAGLSVVFKAAISPLDGTGVSSLSPTDLGAFFASYKAEVVHLAEIAQQGGVDTFAIGNEMSSLTGAAYRSYWTDIISSVRQVYQGELTYSAATDEALRVSFWDQLDTIGVNTYPPLTSSTTPTVQEMINAWTEVPYNPYYAAAFDYKSPVDFLHSLSETYGKQVLMTEAGFRSMDGTAMRPGSWTANAPADTAEQADAFNAFFQVWSAHGGSWMKGVELWQWDLNNQYNPTGYSPMGKPAEAIVAQYFHGNGSAIDLTITGSAINDVIDLGRGDDTINAGLGNDVIHGGDGNDVIIGGPSTSGKLATTTVTLTGYGTAAGGANAQVQVLVNGQPVSALLEFRPATDPAGYQTYTLTFANPEQLTSLDISLMNAASGRALHLKDLIINGVAVAPNDAINASAPGTFDLYVRSIHVDAAAHQDWFTGANSDNDVIYGGGGNDVITGGFGNDLIDGGDGINTAIFSGTAADYKISFVNGQIVVTDSVAARDGIDRISNVEYFTFADVTIGTAGFIASESVLARGAEYQALTSNGITVTSETIRNTDGSRDIYIRDIAGKAFTSEHSVIAAGGKTTLVERFYNDGDLAFRQVANGDGSVSRSDYDGDNHLITLLNSYSDGSFQQFVFNAAGIETNATIRYADGTRDIRDYGVIGQDYTSRHTVTDAAGKSILIEGFHSDGTLAIKQAVDAAGAKTFNQYDQFGHLSQQIVTQKDGSFMQTIFAPNGDLTSLTLRNADSTRDTMSYGIAGKAYTTEHVVRDAAGKSVLIEQFHQDGSLALKQTVDAMGVKMLAQYDSAGHLAMQTVTQIDGSYVQSAFASNGAVAGVTTRNVDGSKSVDTFGITGQAYMSRHDVFDAAGQRLETTFDNKDGSHTQTAYKAGVTLTSTVGDDIMNSAGGDSFVFKQASGHDTINNFRVAEGAGHDVIQIDSSIAKSLSELAVHVVGHDTVIELGDASIMLKGVVAPLTSHDVLIV</sequence>
<comment type="caution">
    <text evidence="1">The sequence shown here is derived from an EMBL/GenBank/DDBJ whole genome shotgun (WGS) entry which is preliminary data.</text>
</comment>
<dbReference type="Proteomes" id="UP000076574">
    <property type="component" value="Unassembled WGS sequence"/>
</dbReference>
<dbReference type="SUPFAM" id="SSF51445">
    <property type="entry name" value="(Trans)glycosidases"/>
    <property type="match status" value="1"/>
</dbReference>
<dbReference type="CDD" id="cd19608">
    <property type="entry name" value="GH113_mannanase-like"/>
    <property type="match status" value="1"/>
</dbReference>
<dbReference type="Gene3D" id="3.20.20.80">
    <property type="entry name" value="Glycosidases"/>
    <property type="match status" value="1"/>
</dbReference>
<dbReference type="PROSITE" id="PS00330">
    <property type="entry name" value="HEMOLYSIN_CALCIUM"/>
    <property type="match status" value="2"/>
</dbReference>
<dbReference type="Pfam" id="PF00353">
    <property type="entry name" value="HemolysinCabind"/>
    <property type="match status" value="2"/>
</dbReference>
<dbReference type="AlphaFoldDB" id="A0A163X5X1"/>
<dbReference type="InterPro" id="IPR055151">
    <property type="entry name" value="GH113"/>
</dbReference>
<dbReference type="GO" id="GO:0005509">
    <property type="term" value="F:calcium ion binding"/>
    <property type="evidence" value="ECO:0007669"/>
    <property type="project" value="InterPro"/>
</dbReference>
<accession>A0A163X5X1</accession>
<proteinExistence type="predicted"/>
<evidence type="ECO:0000313" key="1">
    <source>
        <dbReference type="EMBL" id="KZD20457.1"/>
    </source>
</evidence>
<dbReference type="PRINTS" id="PR00313">
    <property type="entry name" value="CABNDNGRPT"/>
</dbReference>
<dbReference type="Gene3D" id="3.90.930.1">
    <property type="match status" value="3"/>
</dbReference>
<evidence type="ECO:0008006" key="3">
    <source>
        <dbReference type="Google" id="ProtNLM"/>
    </source>
</evidence>
<dbReference type="Pfam" id="PF22612">
    <property type="entry name" value="GH113"/>
    <property type="match status" value="1"/>
</dbReference>
<dbReference type="OrthoDB" id="9803927at2"/>
<evidence type="ECO:0000313" key="2">
    <source>
        <dbReference type="Proteomes" id="UP000076574"/>
    </source>
</evidence>
<name>A0A163X5X1_9BRAD</name>
<dbReference type="RefSeq" id="WP_068738825.1">
    <property type="nucleotide sequence ID" value="NZ_LVYV01000056.1"/>
</dbReference>
<dbReference type="EMBL" id="LVYV01000056">
    <property type="protein sequence ID" value="KZD20457.1"/>
    <property type="molecule type" value="Genomic_DNA"/>
</dbReference>